<protein>
    <submittedName>
        <fullName evidence="3">Hypothetical_protein</fullName>
    </submittedName>
</protein>
<keyword evidence="1" id="KW-0732">Signal</keyword>
<evidence type="ECO:0000313" key="4">
    <source>
        <dbReference type="Proteomes" id="UP001642409"/>
    </source>
</evidence>
<accession>A0AA86Q8X3</accession>
<evidence type="ECO:0000313" key="2">
    <source>
        <dbReference type="EMBL" id="CAI9953468.1"/>
    </source>
</evidence>
<feature type="chain" id="PRO_5041724628" evidence="1">
    <location>
        <begin position="19"/>
        <end position="105"/>
    </location>
</feature>
<dbReference type="EMBL" id="CATOUU010000839">
    <property type="protein sequence ID" value="CAI9953468.1"/>
    <property type="molecule type" value="Genomic_DNA"/>
</dbReference>
<sequence length="105" mass="12430">MLTVLGLQLLQLLHEVVYLVILHPQFGANTFDIQHLQQSGVFTPMKHNYQIQTQLEELHLVLNDAQLLQYNARQLGYSRERYRDHLLQKIKLLFSSQQFKEEAQK</sequence>
<dbReference type="EMBL" id="CAXDID020000263">
    <property type="protein sequence ID" value="CAL6066677.1"/>
    <property type="molecule type" value="Genomic_DNA"/>
</dbReference>
<keyword evidence="4" id="KW-1185">Reference proteome</keyword>
<reference evidence="2" key="1">
    <citation type="submission" date="2023-06" db="EMBL/GenBank/DDBJ databases">
        <authorList>
            <person name="Kurt Z."/>
        </authorList>
    </citation>
    <scope>NUCLEOTIDE SEQUENCE</scope>
</reference>
<feature type="signal peptide" evidence="1">
    <location>
        <begin position="1"/>
        <end position="18"/>
    </location>
</feature>
<evidence type="ECO:0000256" key="1">
    <source>
        <dbReference type="SAM" id="SignalP"/>
    </source>
</evidence>
<evidence type="ECO:0000313" key="3">
    <source>
        <dbReference type="EMBL" id="CAL6066677.1"/>
    </source>
</evidence>
<reference evidence="3 4" key="2">
    <citation type="submission" date="2024-07" db="EMBL/GenBank/DDBJ databases">
        <authorList>
            <person name="Akdeniz Z."/>
        </authorList>
    </citation>
    <scope>NUCLEOTIDE SEQUENCE [LARGE SCALE GENOMIC DNA]</scope>
</reference>
<name>A0AA86Q8X3_9EUKA</name>
<gene>
    <name evidence="2" type="ORF">HINF_LOCUS41113</name>
    <name evidence="3" type="ORF">HINF_LOCUS52588</name>
</gene>
<organism evidence="2">
    <name type="scientific">Hexamita inflata</name>
    <dbReference type="NCBI Taxonomy" id="28002"/>
    <lineage>
        <taxon>Eukaryota</taxon>
        <taxon>Metamonada</taxon>
        <taxon>Diplomonadida</taxon>
        <taxon>Hexamitidae</taxon>
        <taxon>Hexamitinae</taxon>
        <taxon>Hexamita</taxon>
    </lineage>
</organism>
<proteinExistence type="predicted"/>
<dbReference type="Proteomes" id="UP001642409">
    <property type="component" value="Unassembled WGS sequence"/>
</dbReference>
<comment type="caution">
    <text evidence="2">The sequence shown here is derived from an EMBL/GenBank/DDBJ whole genome shotgun (WGS) entry which is preliminary data.</text>
</comment>
<dbReference type="AlphaFoldDB" id="A0AA86Q8X3"/>